<dbReference type="GO" id="GO:0004364">
    <property type="term" value="F:glutathione transferase activity"/>
    <property type="evidence" value="ECO:0007669"/>
    <property type="project" value="TreeGrafter"/>
</dbReference>
<dbReference type="GO" id="GO:0005777">
    <property type="term" value="C:peroxisome"/>
    <property type="evidence" value="ECO:0007669"/>
    <property type="project" value="TreeGrafter"/>
</dbReference>
<protein>
    <recommendedName>
        <fullName evidence="1">DSBA-like thioredoxin domain-containing protein</fullName>
    </recommendedName>
</protein>
<dbReference type="InterPro" id="IPR001853">
    <property type="entry name" value="DSBA-like_thioredoxin_dom"/>
</dbReference>
<comment type="caution">
    <text evidence="2">The sequence shown here is derived from an EMBL/GenBank/DDBJ whole genome shotgun (WGS) entry which is preliminary data.</text>
</comment>
<dbReference type="GO" id="GO:0006749">
    <property type="term" value="P:glutathione metabolic process"/>
    <property type="evidence" value="ECO:0007669"/>
    <property type="project" value="TreeGrafter"/>
</dbReference>
<dbReference type="GO" id="GO:0005739">
    <property type="term" value="C:mitochondrion"/>
    <property type="evidence" value="ECO:0007669"/>
    <property type="project" value="TreeGrafter"/>
</dbReference>
<sequence length="297" mass="34126">MVRKYAVDLFFDVVCPYSYIMFESLLRYRSKWPMSVALKPFSLADVMKETGNPSPLEAVPIKKAYLAKEAMLLAKYHNIPYSLGKVDVFFQFLLLYKFYNLSIDSMKSQDACEILTNCTPIYANRLICATQIVYPEKAESVTRAIFRRMFVEKAGISEPNDLLEVMHSCGIDGKSLPAHDATEKLRGNTEEAIETGCFGAPWTIVTAQDGKEETFFGSDRLQLIGLFMGQRIEGPYPAQAQFFDYSRMQKDPPKQLQYPREEMRQEEIDFKSAHFRLDPIILPHLNKEKPAKLQYPH</sequence>
<reference evidence="3" key="1">
    <citation type="submission" date="2022-10" db="EMBL/GenBank/DDBJ databases">
        <title>Genome assembly of Pristionchus species.</title>
        <authorList>
            <person name="Yoshida K."/>
            <person name="Sommer R.J."/>
        </authorList>
    </citation>
    <scope>NUCLEOTIDE SEQUENCE [LARGE SCALE GENOMIC DNA]</scope>
    <source>
        <strain evidence="3">RS5460</strain>
    </source>
</reference>
<dbReference type="Proteomes" id="UP001328107">
    <property type="component" value="Unassembled WGS sequence"/>
</dbReference>
<dbReference type="InterPro" id="IPR051924">
    <property type="entry name" value="GST_Kappa/NadH"/>
</dbReference>
<dbReference type="SUPFAM" id="SSF52833">
    <property type="entry name" value="Thioredoxin-like"/>
    <property type="match status" value="1"/>
</dbReference>
<dbReference type="InterPro" id="IPR036249">
    <property type="entry name" value="Thioredoxin-like_sf"/>
</dbReference>
<accession>A0AAN5CHN3</accession>
<name>A0AAN5CHN3_9BILA</name>
<dbReference type="Pfam" id="PF01323">
    <property type="entry name" value="DSBA"/>
    <property type="match status" value="1"/>
</dbReference>
<dbReference type="Gene3D" id="3.40.30.10">
    <property type="entry name" value="Glutaredoxin"/>
    <property type="match status" value="1"/>
</dbReference>
<evidence type="ECO:0000313" key="2">
    <source>
        <dbReference type="EMBL" id="GMR44589.1"/>
    </source>
</evidence>
<dbReference type="PANTHER" id="PTHR42943:SF2">
    <property type="entry name" value="GLUTATHIONE S-TRANSFERASE KAPPA 1"/>
    <property type="match status" value="1"/>
</dbReference>
<feature type="domain" description="DSBA-like thioredoxin" evidence="1">
    <location>
        <begin position="7"/>
        <end position="223"/>
    </location>
</feature>
<proteinExistence type="predicted"/>
<keyword evidence="3" id="KW-1185">Reference proteome</keyword>
<evidence type="ECO:0000313" key="3">
    <source>
        <dbReference type="Proteomes" id="UP001328107"/>
    </source>
</evidence>
<organism evidence="2 3">
    <name type="scientific">Pristionchus mayeri</name>
    <dbReference type="NCBI Taxonomy" id="1317129"/>
    <lineage>
        <taxon>Eukaryota</taxon>
        <taxon>Metazoa</taxon>
        <taxon>Ecdysozoa</taxon>
        <taxon>Nematoda</taxon>
        <taxon>Chromadorea</taxon>
        <taxon>Rhabditida</taxon>
        <taxon>Rhabditina</taxon>
        <taxon>Diplogasteromorpha</taxon>
        <taxon>Diplogasteroidea</taxon>
        <taxon>Neodiplogasteridae</taxon>
        <taxon>Pristionchus</taxon>
    </lineage>
</organism>
<evidence type="ECO:0000259" key="1">
    <source>
        <dbReference type="Pfam" id="PF01323"/>
    </source>
</evidence>
<dbReference type="GO" id="GO:0004602">
    <property type="term" value="F:glutathione peroxidase activity"/>
    <property type="evidence" value="ECO:0007669"/>
    <property type="project" value="TreeGrafter"/>
</dbReference>
<dbReference type="AlphaFoldDB" id="A0AAN5CHN3"/>
<gene>
    <name evidence="2" type="ORF">PMAYCL1PPCAC_14784</name>
</gene>
<dbReference type="PANTHER" id="PTHR42943">
    <property type="entry name" value="GLUTATHIONE S-TRANSFERASE KAPPA"/>
    <property type="match status" value="1"/>
</dbReference>
<dbReference type="EMBL" id="BTRK01000004">
    <property type="protein sequence ID" value="GMR44589.1"/>
    <property type="molecule type" value="Genomic_DNA"/>
</dbReference>